<keyword evidence="1" id="KW-1133">Transmembrane helix</keyword>
<organism evidence="2 3">
    <name type="scientific">Gossypium stocksii</name>
    <dbReference type="NCBI Taxonomy" id="47602"/>
    <lineage>
        <taxon>Eukaryota</taxon>
        <taxon>Viridiplantae</taxon>
        <taxon>Streptophyta</taxon>
        <taxon>Embryophyta</taxon>
        <taxon>Tracheophyta</taxon>
        <taxon>Spermatophyta</taxon>
        <taxon>Magnoliopsida</taxon>
        <taxon>eudicotyledons</taxon>
        <taxon>Gunneridae</taxon>
        <taxon>Pentapetalae</taxon>
        <taxon>rosids</taxon>
        <taxon>malvids</taxon>
        <taxon>Malvales</taxon>
        <taxon>Malvaceae</taxon>
        <taxon>Malvoideae</taxon>
        <taxon>Gossypium</taxon>
    </lineage>
</organism>
<dbReference type="AlphaFoldDB" id="A0A9D3VVR5"/>
<comment type="caution">
    <text evidence="2">The sequence shown here is derived from an EMBL/GenBank/DDBJ whole genome shotgun (WGS) entry which is preliminary data.</text>
</comment>
<proteinExistence type="predicted"/>
<dbReference type="OrthoDB" id="1854110at2759"/>
<dbReference type="Gene3D" id="2.120.10.80">
    <property type="entry name" value="Kelch-type beta propeller"/>
    <property type="match status" value="1"/>
</dbReference>
<reference evidence="2 3" key="1">
    <citation type="journal article" date="2021" name="Plant Biotechnol. J.">
        <title>Multi-omics assisted identification of the key and species-specific regulatory components of drought-tolerant mechanisms in Gossypium stocksii.</title>
        <authorList>
            <person name="Yu D."/>
            <person name="Ke L."/>
            <person name="Zhang D."/>
            <person name="Wu Y."/>
            <person name="Sun Y."/>
            <person name="Mei J."/>
            <person name="Sun J."/>
            <person name="Sun Y."/>
        </authorList>
    </citation>
    <scope>NUCLEOTIDE SEQUENCE [LARGE SCALE GENOMIC DNA]</scope>
    <source>
        <strain evidence="3">cv. E1</strain>
        <tissue evidence="2">Leaf</tissue>
    </source>
</reference>
<evidence type="ECO:0000313" key="3">
    <source>
        <dbReference type="Proteomes" id="UP000828251"/>
    </source>
</evidence>
<name>A0A9D3VVR5_9ROSI</name>
<accession>A0A9D3VVR5</accession>
<feature type="transmembrane region" description="Helical" evidence="1">
    <location>
        <begin position="80"/>
        <end position="98"/>
    </location>
</feature>
<keyword evidence="1" id="KW-0812">Transmembrane</keyword>
<sequence length="153" mass="17263">MRFRGQPLSVEIYDLDARRWNACDVMPAILKDSAASPWFNTAAISKILYIVEQVSGVTYFFDPMSRIWSELLDLRHNKNIFFSVIGIFGVNLVLVGLVGNSENVKDVKVWEVKGKSFDILKEIAIMSKELVEKLKGEDASLNSIKISSIGEYD</sequence>
<dbReference type="EMBL" id="JAIQCV010000005">
    <property type="protein sequence ID" value="KAH1098290.1"/>
    <property type="molecule type" value="Genomic_DNA"/>
</dbReference>
<evidence type="ECO:0000313" key="2">
    <source>
        <dbReference type="EMBL" id="KAH1098290.1"/>
    </source>
</evidence>
<protein>
    <submittedName>
        <fullName evidence="2">Uncharacterized protein</fullName>
    </submittedName>
</protein>
<evidence type="ECO:0000256" key="1">
    <source>
        <dbReference type="SAM" id="Phobius"/>
    </source>
</evidence>
<dbReference type="Proteomes" id="UP000828251">
    <property type="component" value="Unassembled WGS sequence"/>
</dbReference>
<keyword evidence="3" id="KW-1185">Reference proteome</keyword>
<keyword evidence="1" id="KW-0472">Membrane</keyword>
<dbReference type="SUPFAM" id="SSF117281">
    <property type="entry name" value="Kelch motif"/>
    <property type="match status" value="1"/>
</dbReference>
<gene>
    <name evidence="2" type="ORF">J1N35_015211</name>
</gene>
<dbReference type="InterPro" id="IPR015915">
    <property type="entry name" value="Kelch-typ_b-propeller"/>
</dbReference>